<accession>A0ACD1H4N3</accession>
<organism evidence="1 2">
    <name type="scientific">Aspergillus aculeatinus CBS 121060</name>
    <dbReference type="NCBI Taxonomy" id="1448322"/>
    <lineage>
        <taxon>Eukaryota</taxon>
        <taxon>Fungi</taxon>
        <taxon>Dikarya</taxon>
        <taxon>Ascomycota</taxon>
        <taxon>Pezizomycotina</taxon>
        <taxon>Eurotiomycetes</taxon>
        <taxon>Eurotiomycetidae</taxon>
        <taxon>Eurotiales</taxon>
        <taxon>Aspergillaceae</taxon>
        <taxon>Aspergillus</taxon>
        <taxon>Aspergillus subgen. Circumdati</taxon>
    </lineage>
</organism>
<dbReference type="Proteomes" id="UP000249661">
    <property type="component" value="Unassembled WGS sequence"/>
</dbReference>
<proteinExistence type="predicted"/>
<dbReference type="EMBL" id="KZ824967">
    <property type="protein sequence ID" value="RAH68376.1"/>
    <property type="molecule type" value="Genomic_DNA"/>
</dbReference>
<protein>
    <submittedName>
        <fullName evidence="1">Uncharacterized protein</fullName>
    </submittedName>
</protein>
<reference evidence="1" key="1">
    <citation type="submission" date="2018-02" db="EMBL/GenBank/DDBJ databases">
        <title>The genomes of Aspergillus section Nigri reveals drivers in fungal speciation.</title>
        <authorList>
            <consortium name="DOE Joint Genome Institute"/>
            <person name="Vesth T.C."/>
            <person name="Nybo J."/>
            <person name="Theobald S."/>
            <person name="Brandl J."/>
            <person name="Frisvad J.C."/>
            <person name="Nielsen K.F."/>
            <person name="Lyhne E.K."/>
            <person name="Kogle M.E."/>
            <person name="Kuo A."/>
            <person name="Riley R."/>
            <person name="Clum A."/>
            <person name="Nolan M."/>
            <person name="Lipzen A."/>
            <person name="Salamov A."/>
            <person name="Henrissat B."/>
            <person name="Wiebenga A."/>
            <person name="De vries R.P."/>
            <person name="Grigoriev I.V."/>
            <person name="Mortensen U.H."/>
            <person name="Andersen M.R."/>
            <person name="Baker S.E."/>
        </authorList>
    </citation>
    <scope>NUCLEOTIDE SEQUENCE</scope>
    <source>
        <strain evidence="1">CBS 121060</strain>
    </source>
</reference>
<keyword evidence="2" id="KW-1185">Reference proteome</keyword>
<gene>
    <name evidence="1" type="ORF">BO66DRAFT_403110</name>
</gene>
<name>A0ACD1H4N3_9EURO</name>
<evidence type="ECO:0000313" key="1">
    <source>
        <dbReference type="EMBL" id="RAH68376.1"/>
    </source>
</evidence>
<sequence length="223" mass="24909">MIRELQTISPQIDGQAPSEGCKWGQIKSAIGPCVDPWIESMTGLRFLRLFVRDRGRKRRLAHGLSRVGWISDNAELAFAQGILTLNTCSVADSTKKDSASAEGKYIHKNGPMERSNTPNRSNAPKYAQVDRPFTRYLSMYLYLQSSTQSTEPRSQQTHSKTSIPTSSTQSPPSISSSQGHPWIPGFIPKLPFKITGIFRPSSHHNVLPPMLRFHRAAPHVSRE</sequence>
<evidence type="ECO:0000313" key="2">
    <source>
        <dbReference type="Proteomes" id="UP000249661"/>
    </source>
</evidence>